<dbReference type="Proteomes" id="UP000467840">
    <property type="component" value="Chromosome 1"/>
</dbReference>
<sequence>MQIHWENHNRIRSSARVAGSRLKAPLKWELEIQRIQGKQWTKMKLKATRITLRLHGTPIHAPSTSFGTHGGNNEFQNPQQQPLEVQPLNTVPYISSPAQVGDYDSLRTESVKVMPTLLKSCADWDYSYGTGGTNCGTNCGINGHWECDDAYLFRVSYLDIWAFGCAVLEMLTGKPAWEYSEVEDLLWVIGYTDELPQIPSNVSEDAKDFLSRCFVRTAAHRWSADCLLEHPFLSVN</sequence>
<dbReference type="GO" id="GO:0007165">
    <property type="term" value="P:signal transduction"/>
    <property type="evidence" value="ECO:0007669"/>
    <property type="project" value="TreeGrafter"/>
</dbReference>
<dbReference type="GO" id="GO:0005524">
    <property type="term" value="F:ATP binding"/>
    <property type="evidence" value="ECO:0007669"/>
    <property type="project" value="InterPro"/>
</dbReference>
<proteinExistence type="predicted"/>
<dbReference type="Pfam" id="PF00069">
    <property type="entry name" value="Pkinase"/>
    <property type="match status" value="1"/>
</dbReference>
<dbReference type="SUPFAM" id="SSF56112">
    <property type="entry name" value="Protein kinase-like (PK-like)"/>
    <property type="match status" value="1"/>
</dbReference>
<dbReference type="InterPro" id="IPR011009">
    <property type="entry name" value="Kinase-like_dom_sf"/>
</dbReference>
<evidence type="ECO:0000313" key="2">
    <source>
        <dbReference type="EMBL" id="KAF2298321.1"/>
    </source>
</evidence>
<dbReference type="PANTHER" id="PTHR48011:SF55">
    <property type="entry name" value="PROTEIN KINASE DOMAIN-CONTAINING PROTEIN"/>
    <property type="match status" value="1"/>
</dbReference>
<gene>
    <name evidence="2" type="ORF">GH714_022169</name>
</gene>
<dbReference type="PROSITE" id="PS50011">
    <property type="entry name" value="PROTEIN_KINASE_DOM"/>
    <property type="match status" value="1"/>
</dbReference>
<dbReference type="GO" id="GO:0004672">
    <property type="term" value="F:protein kinase activity"/>
    <property type="evidence" value="ECO:0007669"/>
    <property type="project" value="InterPro"/>
</dbReference>
<protein>
    <recommendedName>
        <fullName evidence="1">Protein kinase domain-containing protein</fullName>
    </recommendedName>
</protein>
<organism evidence="2 3">
    <name type="scientific">Hevea brasiliensis</name>
    <name type="common">Para rubber tree</name>
    <name type="synonym">Siphonia brasiliensis</name>
    <dbReference type="NCBI Taxonomy" id="3981"/>
    <lineage>
        <taxon>Eukaryota</taxon>
        <taxon>Viridiplantae</taxon>
        <taxon>Streptophyta</taxon>
        <taxon>Embryophyta</taxon>
        <taxon>Tracheophyta</taxon>
        <taxon>Spermatophyta</taxon>
        <taxon>Magnoliopsida</taxon>
        <taxon>eudicotyledons</taxon>
        <taxon>Gunneridae</taxon>
        <taxon>Pentapetalae</taxon>
        <taxon>rosids</taxon>
        <taxon>fabids</taxon>
        <taxon>Malpighiales</taxon>
        <taxon>Euphorbiaceae</taxon>
        <taxon>Crotonoideae</taxon>
        <taxon>Micrandreae</taxon>
        <taxon>Hevea</taxon>
    </lineage>
</organism>
<dbReference type="InterPro" id="IPR052751">
    <property type="entry name" value="Plant_MAPKKK"/>
</dbReference>
<evidence type="ECO:0000259" key="1">
    <source>
        <dbReference type="PROSITE" id="PS50011"/>
    </source>
</evidence>
<dbReference type="AlphaFoldDB" id="A0A6A6LA54"/>
<accession>A0A6A6LA54</accession>
<comment type="caution">
    <text evidence="2">The sequence shown here is derived from an EMBL/GenBank/DDBJ whole genome shotgun (WGS) entry which is preliminary data.</text>
</comment>
<dbReference type="EMBL" id="JAAGAX010000011">
    <property type="protein sequence ID" value="KAF2298321.1"/>
    <property type="molecule type" value="Genomic_DNA"/>
</dbReference>
<reference evidence="2 3" key="1">
    <citation type="journal article" date="2020" name="Mol. Plant">
        <title>The Chromosome-Based Rubber Tree Genome Provides New Insights into Spurge Genome Evolution and Rubber Biosynthesis.</title>
        <authorList>
            <person name="Liu J."/>
            <person name="Shi C."/>
            <person name="Shi C.C."/>
            <person name="Li W."/>
            <person name="Zhang Q.J."/>
            <person name="Zhang Y."/>
            <person name="Li K."/>
            <person name="Lu H.F."/>
            <person name="Shi C."/>
            <person name="Zhu S.T."/>
            <person name="Xiao Z.Y."/>
            <person name="Nan H."/>
            <person name="Yue Y."/>
            <person name="Zhu X.G."/>
            <person name="Wu Y."/>
            <person name="Hong X.N."/>
            <person name="Fan G.Y."/>
            <person name="Tong Y."/>
            <person name="Zhang D."/>
            <person name="Mao C.L."/>
            <person name="Liu Y.L."/>
            <person name="Hao S.J."/>
            <person name="Liu W.Q."/>
            <person name="Lv M.Q."/>
            <person name="Zhang H.B."/>
            <person name="Liu Y."/>
            <person name="Hu-Tang G.R."/>
            <person name="Wang J.P."/>
            <person name="Wang J.H."/>
            <person name="Sun Y.H."/>
            <person name="Ni S.B."/>
            <person name="Chen W.B."/>
            <person name="Zhang X.C."/>
            <person name="Jiao Y.N."/>
            <person name="Eichler E.E."/>
            <person name="Li G.H."/>
            <person name="Liu X."/>
            <person name="Gao L.Z."/>
        </authorList>
    </citation>
    <scope>NUCLEOTIDE SEQUENCE [LARGE SCALE GENOMIC DNA]</scope>
    <source>
        <strain evidence="3">cv. GT1</strain>
        <tissue evidence="2">Leaf</tissue>
    </source>
</reference>
<dbReference type="Gene3D" id="1.10.510.10">
    <property type="entry name" value="Transferase(Phosphotransferase) domain 1"/>
    <property type="match status" value="1"/>
</dbReference>
<keyword evidence="3" id="KW-1185">Reference proteome</keyword>
<name>A0A6A6LA54_HEVBR</name>
<dbReference type="PANTHER" id="PTHR48011">
    <property type="entry name" value="CCR4-NOT TRANSCRIPTIONAL COMPLEX SUBUNIT CAF120-RELATED"/>
    <property type="match status" value="1"/>
</dbReference>
<feature type="domain" description="Protein kinase" evidence="1">
    <location>
        <begin position="1"/>
        <end position="233"/>
    </location>
</feature>
<evidence type="ECO:0000313" key="3">
    <source>
        <dbReference type="Proteomes" id="UP000467840"/>
    </source>
</evidence>
<dbReference type="InterPro" id="IPR000719">
    <property type="entry name" value="Prot_kinase_dom"/>
</dbReference>